<dbReference type="InParanoid" id="A0A409X186"/>
<reference evidence="2 3" key="1">
    <citation type="journal article" date="2018" name="Evol. Lett.">
        <title>Horizontal gene cluster transfer increased hallucinogenic mushroom diversity.</title>
        <authorList>
            <person name="Reynolds H.T."/>
            <person name="Vijayakumar V."/>
            <person name="Gluck-Thaler E."/>
            <person name="Korotkin H.B."/>
            <person name="Matheny P.B."/>
            <person name="Slot J.C."/>
        </authorList>
    </citation>
    <scope>NUCLEOTIDE SEQUENCE [LARGE SCALE GENOMIC DNA]</scope>
    <source>
        <strain evidence="2 3">2631</strain>
    </source>
</reference>
<evidence type="ECO:0000256" key="1">
    <source>
        <dbReference type="SAM" id="MobiDB-lite"/>
    </source>
</evidence>
<sequence length="225" mass="24706">MFDPVALMSSLMVSQNPFSNVGVIESFLSVDCEDRARARETAWIVEGDVPRRNNDRNRESRRPSIAPGSSAAVGSTSTHERPTYFRPTSESRCCAGNALMNSSDTAFRLGSLNSLPMAARVSGGMSLQSVISELKLNEKPSRRGRSCSVRGRVLDERIHPPESPPFQALLAHPPPPPPPPNPPPRRLPPPPPRLPNSSSASSPTRIRRTCNPRCGLARRRRWNLS</sequence>
<feature type="region of interest" description="Disordered" evidence="1">
    <location>
        <begin position="140"/>
        <end position="225"/>
    </location>
</feature>
<dbReference type="AlphaFoldDB" id="A0A409X186"/>
<accession>A0A409X186</accession>
<feature type="compositionally biased region" description="Pro residues" evidence="1">
    <location>
        <begin position="172"/>
        <end position="194"/>
    </location>
</feature>
<keyword evidence="3" id="KW-1185">Reference proteome</keyword>
<proteinExistence type="predicted"/>
<evidence type="ECO:0000313" key="2">
    <source>
        <dbReference type="EMBL" id="PPQ84558.1"/>
    </source>
</evidence>
<comment type="caution">
    <text evidence="2">The sequence shown here is derived from an EMBL/GenBank/DDBJ whole genome shotgun (WGS) entry which is preliminary data.</text>
</comment>
<gene>
    <name evidence="2" type="ORF">CVT25_007640</name>
</gene>
<name>A0A409X186_PSICY</name>
<protein>
    <submittedName>
        <fullName evidence="2">Uncharacterized protein</fullName>
    </submittedName>
</protein>
<feature type="compositionally biased region" description="Basic residues" evidence="1">
    <location>
        <begin position="205"/>
        <end position="225"/>
    </location>
</feature>
<dbReference type="EMBL" id="NHYD01002847">
    <property type="protein sequence ID" value="PPQ84558.1"/>
    <property type="molecule type" value="Genomic_DNA"/>
</dbReference>
<feature type="compositionally biased region" description="Basic and acidic residues" evidence="1">
    <location>
        <begin position="51"/>
        <end position="62"/>
    </location>
</feature>
<dbReference type="Proteomes" id="UP000283269">
    <property type="component" value="Unassembled WGS sequence"/>
</dbReference>
<evidence type="ECO:0000313" key="3">
    <source>
        <dbReference type="Proteomes" id="UP000283269"/>
    </source>
</evidence>
<organism evidence="2 3">
    <name type="scientific">Psilocybe cyanescens</name>
    <dbReference type="NCBI Taxonomy" id="93625"/>
    <lineage>
        <taxon>Eukaryota</taxon>
        <taxon>Fungi</taxon>
        <taxon>Dikarya</taxon>
        <taxon>Basidiomycota</taxon>
        <taxon>Agaricomycotina</taxon>
        <taxon>Agaricomycetes</taxon>
        <taxon>Agaricomycetidae</taxon>
        <taxon>Agaricales</taxon>
        <taxon>Agaricineae</taxon>
        <taxon>Strophariaceae</taxon>
        <taxon>Psilocybe</taxon>
    </lineage>
</organism>
<feature type="region of interest" description="Disordered" evidence="1">
    <location>
        <begin position="51"/>
        <end position="90"/>
    </location>
</feature>